<evidence type="ECO:0000313" key="1">
    <source>
        <dbReference type="EMBL" id="KAF9546945.1"/>
    </source>
</evidence>
<dbReference type="EMBL" id="JAAAXW010000049">
    <property type="protein sequence ID" value="KAF9546945.1"/>
    <property type="molecule type" value="Genomic_DNA"/>
</dbReference>
<comment type="caution">
    <text evidence="1">The sequence shown here is derived from an EMBL/GenBank/DDBJ whole genome shotgun (WGS) entry which is preliminary data.</text>
</comment>
<gene>
    <name evidence="1" type="ORF">EC957_009110</name>
</gene>
<name>A0A9P6K5J5_9FUNG</name>
<dbReference type="Proteomes" id="UP000723463">
    <property type="component" value="Unassembled WGS sequence"/>
</dbReference>
<organism evidence="1 2">
    <name type="scientific">Mortierella hygrophila</name>
    <dbReference type="NCBI Taxonomy" id="979708"/>
    <lineage>
        <taxon>Eukaryota</taxon>
        <taxon>Fungi</taxon>
        <taxon>Fungi incertae sedis</taxon>
        <taxon>Mucoromycota</taxon>
        <taxon>Mortierellomycotina</taxon>
        <taxon>Mortierellomycetes</taxon>
        <taxon>Mortierellales</taxon>
        <taxon>Mortierellaceae</taxon>
        <taxon>Mortierella</taxon>
    </lineage>
</organism>
<dbReference type="AlphaFoldDB" id="A0A9P6K5J5"/>
<keyword evidence="2" id="KW-1185">Reference proteome</keyword>
<reference evidence="1" key="1">
    <citation type="journal article" date="2020" name="Fungal Divers.">
        <title>Resolving the Mortierellaceae phylogeny through synthesis of multi-gene phylogenetics and phylogenomics.</title>
        <authorList>
            <person name="Vandepol N."/>
            <person name="Liber J."/>
            <person name="Desiro A."/>
            <person name="Na H."/>
            <person name="Kennedy M."/>
            <person name="Barry K."/>
            <person name="Grigoriev I.V."/>
            <person name="Miller A.N."/>
            <person name="O'Donnell K."/>
            <person name="Stajich J.E."/>
            <person name="Bonito G."/>
        </authorList>
    </citation>
    <scope>NUCLEOTIDE SEQUENCE</scope>
    <source>
        <strain evidence="1">NRRL 2591</strain>
    </source>
</reference>
<sequence>MIGFTSYFWTDSHSVCRDTTDTIVELVRFAFRCWLFGSLEVFSYAARVIANHPTSSTADRDQIKSLLDPIETFQNKNYLGTLLNDIHHYNYTTTRPPPKEP</sequence>
<evidence type="ECO:0000313" key="2">
    <source>
        <dbReference type="Proteomes" id="UP000723463"/>
    </source>
</evidence>
<protein>
    <submittedName>
        <fullName evidence="1">Uncharacterized protein</fullName>
    </submittedName>
</protein>
<accession>A0A9P6K5J5</accession>
<proteinExistence type="predicted"/>